<evidence type="ECO:0000256" key="5">
    <source>
        <dbReference type="ARBA" id="ARBA00023136"/>
    </source>
</evidence>
<keyword evidence="4 7" id="KW-1133">Transmembrane helix</keyword>
<keyword evidence="5 7" id="KW-0472">Membrane</keyword>
<comment type="subcellular location">
    <subcellularLocation>
        <location evidence="1">Cell membrane</location>
        <topology evidence="1">Multi-pass membrane protein</topology>
    </subcellularLocation>
</comment>
<proteinExistence type="predicted"/>
<evidence type="ECO:0000313" key="9">
    <source>
        <dbReference type="EMBL" id="MBE1525439.1"/>
    </source>
</evidence>
<keyword evidence="2" id="KW-1003">Cell membrane</keyword>
<keyword evidence="3 7" id="KW-0812">Transmembrane</keyword>
<sequence length="212" mass="22542">MSDQQLLPVMVCALLLTLSAVLLLPRGPGGAGRRGSRGDRRRRTGQGVRGEPLPRLRHVLRLNPGGGGDASSGLDAATLLDLTAAMLLAGVGIEACVHRLAQDVPGVERLARVHRGLVAGQRWEDAWRCVADVPELRAFGEELAFAHATGSPSVELLELTAAQARVRRRQRVDEQAARLGVQMVLPLGLCFLPAFILLGVAPVVLGLVQELA</sequence>
<dbReference type="EMBL" id="JADBED010000001">
    <property type="protein sequence ID" value="MBE1525439.1"/>
    <property type="molecule type" value="Genomic_DNA"/>
</dbReference>
<accession>A0ABR9JHQ6</accession>
<feature type="region of interest" description="Disordered" evidence="6">
    <location>
        <begin position="28"/>
        <end position="50"/>
    </location>
</feature>
<reference evidence="9 10" key="1">
    <citation type="submission" date="2020-10" db="EMBL/GenBank/DDBJ databases">
        <title>Sequencing the genomes of 1000 actinobacteria strains.</title>
        <authorList>
            <person name="Klenk H.-P."/>
        </authorList>
    </citation>
    <scope>NUCLEOTIDE SEQUENCE [LARGE SCALE GENOMIC DNA]</scope>
    <source>
        <strain evidence="9 10">DSM 15666</strain>
    </source>
</reference>
<dbReference type="Proteomes" id="UP000643525">
    <property type="component" value="Unassembled WGS sequence"/>
</dbReference>
<evidence type="ECO:0000256" key="7">
    <source>
        <dbReference type="SAM" id="Phobius"/>
    </source>
</evidence>
<keyword evidence="10" id="KW-1185">Reference proteome</keyword>
<evidence type="ECO:0000256" key="2">
    <source>
        <dbReference type="ARBA" id="ARBA00022475"/>
    </source>
</evidence>
<dbReference type="InterPro" id="IPR018076">
    <property type="entry name" value="T2SS_GspF_dom"/>
</dbReference>
<evidence type="ECO:0000256" key="3">
    <source>
        <dbReference type="ARBA" id="ARBA00022692"/>
    </source>
</evidence>
<evidence type="ECO:0000259" key="8">
    <source>
        <dbReference type="Pfam" id="PF00482"/>
    </source>
</evidence>
<evidence type="ECO:0000313" key="10">
    <source>
        <dbReference type="Proteomes" id="UP000643525"/>
    </source>
</evidence>
<dbReference type="RefSeq" id="WP_192596304.1">
    <property type="nucleotide sequence ID" value="NZ_BAAALJ010000026.1"/>
</dbReference>
<dbReference type="PANTHER" id="PTHR35007">
    <property type="entry name" value="INTEGRAL MEMBRANE PROTEIN-RELATED"/>
    <property type="match status" value="1"/>
</dbReference>
<feature type="transmembrane region" description="Helical" evidence="7">
    <location>
        <begin position="184"/>
        <end position="208"/>
    </location>
</feature>
<comment type="caution">
    <text evidence="9">The sequence shown here is derived from an EMBL/GenBank/DDBJ whole genome shotgun (WGS) entry which is preliminary data.</text>
</comment>
<evidence type="ECO:0000256" key="1">
    <source>
        <dbReference type="ARBA" id="ARBA00004651"/>
    </source>
</evidence>
<evidence type="ECO:0000256" key="6">
    <source>
        <dbReference type="SAM" id="MobiDB-lite"/>
    </source>
</evidence>
<name>A0ABR9JHQ6_9MICC</name>
<evidence type="ECO:0000256" key="4">
    <source>
        <dbReference type="ARBA" id="ARBA00022989"/>
    </source>
</evidence>
<protein>
    <recommendedName>
        <fullName evidence="8">Type II secretion system protein GspF domain-containing protein</fullName>
    </recommendedName>
</protein>
<dbReference type="PANTHER" id="PTHR35007:SF3">
    <property type="entry name" value="POSSIBLE CONSERVED ALANINE RICH MEMBRANE PROTEIN"/>
    <property type="match status" value="1"/>
</dbReference>
<feature type="transmembrane region" description="Helical" evidence="7">
    <location>
        <begin position="6"/>
        <end position="24"/>
    </location>
</feature>
<gene>
    <name evidence="9" type="ORF">H4W27_002557</name>
</gene>
<dbReference type="Pfam" id="PF00482">
    <property type="entry name" value="T2SSF"/>
    <property type="match status" value="1"/>
</dbReference>
<feature type="domain" description="Type II secretion system protein GspF" evidence="8">
    <location>
        <begin position="80"/>
        <end position="199"/>
    </location>
</feature>
<organism evidence="9 10">
    <name type="scientific">Nesterenkonia lutea</name>
    <dbReference type="NCBI Taxonomy" id="272919"/>
    <lineage>
        <taxon>Bacteria</taxon>
        <taxon>Bacillati</taxon>
        <taxon>Actinomycetota</taxon>
        <taxon>Actinomycetes</taxon>
        <taxon>Micrococcales</taxon>
        <taxon>Micrococcaceae</taxon>
        <taxon>Nesterenkonia</taxon>
    </lineage>
</organism>